<keyword evidence="2" id="KW-1133">Transmembrane helix</keyword>
<sequence length="225" mass="25601">MDYLFLATSIILIILYLLWPHMPLSPARANNNSLRRRLFFAATTAFVIYCILVGFENDRIARERGFASAFEMGDARRHNVDDPAVWKARTEEAKRLEAARKAADEASAREEAARASANAELNGTECERSIQCIGDKKLIAAGFECKDPVERLAQYQAEWTDGFFEPKFSRFWWKDRTAGVVTFAGDKVRFQNGFGAWRNMVYQCDMDIKTERVLAVRAEAGRLTP</sequence>
<feature type="transmembrane region" description="Helical" evidence="2">
    <location>
        <begin position="37"/>
        <end position="55"/>
    </location>
</feature>
<keyword evidence="2" id="KW-0472">Membrane</keyword>
<protein>
    <submittedName>
        <fullName evidence="3">Uncharacterized protein</fullName>
    </submittedName>
</protein>
<feature type="coiled-coil region" evidence="1">
    <location>
        <begin position="89"/>
        <end position="116"/>
    </location>
</feature>
<proteinExistence type="predicted"/>
<gene>
    <name evidence="3" type="ORF">EYR15_10885</name>
</gene>
<evidence type="ECO:0000313" key="4">
    <source>
        <dbReference type="Proteomes" id="UP000291613"/>
    </source>
</evidence>
<keyword evidence="2" id="KW-0812">Transmembrane</keyword>
<organism evidence="3 4">
    <name type="scientific">Hansschlegelia quercus</name>
    <dbReference type="NCBI Taxonomy" id="2528245"/>
    <lineage>
        <taxon>Bacteria</taxon>
        <taxon>Pseudomonadati</taxon>
        <taxon>Pseudomonadota</taxon>
        <taxon>Alphaproteobacteria</taxon>
        <taxon>Hyphomicrobiales</taxon>
        <taxon>Methylopilaceae</taxon>
        <taxon>Hansschlegelia</taxon>
    </lineage>
</organism>
<accession>A0A4Q9GLC5</accession>
<keyword evidence="1" id="KW-0175">Coiled coil</keyword>
<evidence type="ECO:0000313" key="3">
    <source>
        <dbReference type="EMBL" id="TBN53504.1"/>
    </source>
</evidence>
<dbReference type="AlphaFoldDB" id="A0A4Q9GLC5"/>
<evidence type="ECO:0000256" key="2">
    <source>
        <dbReference type="SAM" id="Phobius"/>
    </source>
</evidence>
<name>A0A4Q9GLC5_9HYPH</name>
<dbReference type="EMBL" id="SIUB01000004">
    <property type="protein sequence ID" value="TBN53504.1"/>
    <property type="molecule type" value="Genomic_DNA"/>
</dbReference>
<keyword evidence="4" id="KW-1185">Reference proteome</keyword>
<dbReference type="Proteomes" id="UP000291613">
    <property type="component" value="Unassembled WGS sequence"/>
</dbReference>
<comment type="caution">
    <text evidence="3">The sequence shown here is derived from an EMBL/GenBank/DDBJ whole genome shotgun (WGS) entry which is preliminary data.</text>
</comment>
<evidence type="ECO:0000256" key="1">
    <source>
        <dbReference type="SAM" id="Coils"/>
    </source>
</evidence>
<reference evidence="3 4" key="1">
    <citation type="submission" date="2019-02" db="EMBL/GenBank/DDBJ databases">
        <title>Hansschlegelia quercus sp. nov., a novel methylotrophic bacterium from buds of oak (Quercus robur L.).</title>
        <authorList>
            <person name="Agafonova N.V."/>
            <person name="Kaparullina E.N."/>
            <person name="Grouzdev D.S."/>
            <person name="Doronina N.V."/>
        </authorList>
    </citation>
    <scope>NUCLEOTIDE SEQUENCE [LARGE SCALE GENOMIC DNA]</scope>
    <source>
        <strain evidence="3 4">Dub</strain>
    </source>
</reference>